<organism evidence="2 3">
    <name type="scientific">Sphaerobolus stellatus (strain SS14)</name>
    <dbReference type="NCBI Taxonomy" id="990650"/>
    <lineage>
        <taxon>Eukaryota</taxon>
        <taxon>Fungi</taxon>
        <taxon>Dikarya</taxon>
        <taxon>Basidiomycota</taxon>
        <taxon>Agaricomycotina</taxon>
        <taxon>Agaricomycetes</taxon>
        <taxon>Phallomycetidae</taxon>
        <taxon>Geastrales</taxon>
        <taxon>Sphaerobolaceae</taxon>
        <taxon>Sphaerobolus</taxon>
    </lineage>
</organism>
<dbReference type="Pfam" id="PF08881">
    <property type="entry name" value="CVNH"/>
    <property type="match status" value="1"/>
</dbReference>
<protein>
    <recommendedName>
        <fullName evidence="1">Cyanovirin-N domain-containing protein</fullName>
    </recommendedName>
</protein>
<sequence>MSKEFSNSFSIPVLDSSGSFRNPLQPPFRPFTSSSLVHLTTPLKEMPITKTESRAGSPNTSKIIKTNGAQAVKPELVRSATESSVSSEASSIFASRSSTGSIGSDTETTMSAFSATTTTMEYSSSTKVMKTALAEACFNLKFEGGLLWADCIQWDATETRKRLSFAINEYIGNIDGQLVWDGKSKNFVASCKSIEIKDGYWLVAECKRAGNTNEYVWSKFDLRTKLRNDHGRIVEIVFDAKLSKMLTEVPWMKFKVIAEPDLSIFAGHPVIKDTMVKIAQSTVQHVTMQMSLRLQAAIELAIKEVTISAIQYIHTEMDMVVRETTGVGAAQVHASCTGGQYLHEMKYDDLSSLKEIIPRTTY</sequence>
<dbReference type="SUPFAM" id="SSF51322">
    <property type="entry name" value="Cyanovirin-N"/>
    <property type="match status" value="2"/>
</dbReference>
<gene>
    <name evidence="2" type="ORF">M422DRAFT_68425</name>
</gene>
<dbReference type="InterPro" id="IPR011058">
    <property type="entry name" value="Cyanovirin-N"/>
</dbReference>
<dbReference type="EMBL" id="KN837140">
    <property type="protein sequence ID" value="KIJ40902.1"/>
    <property type="molecule type" value="Genomic_DNA"/>
</dbReference>
<feature type="domain" description="Cyanovirin-N" evidence="1">
    <location>
        <begin position="135"/>
        <end position="233"/>
    </location>
</feature>
<dbReference type="Gene3D" id="2.30.60.10">
    <property type="entry name" value="Cyanovirin-N"/>
    <property type="match status" value="1"/>
</dbReference>
<keyword evidence="3" id="KW-1185">Reference proteome</keyword>
<accession>A0A0C9VHQ0</accession>
<dbReference type="AlphaFoldDB" id="A0A0C9VHQ0"/>
<evidence type="ECO:0000259" key="1">
    <source>
        <dbReference type="Pfam" id="PF08881"/>
    </source>
</evidence>
<dbReference type="InterPro" id="IPR036673">
    <property type="entry name" value="Cyanovirin-N_sf"/>
</dbReference>
<dbReference type="HOGENOM" id="CLU_886151_0_0_1"/>
<dbReference type="Proteomes" id="UP000054279">
    <property type="component" value="Unassembled WGS sequence"/>
</dbReference>
<dbReference type="OrthoDB" id="3056812at2759"/>
<evidence type="ECO:0000313" key="3">
    <source>
        <dbReference type="Proteomes" id="UP000054279"/>
    </source>
</evidence>
<reference evidence="2 3" key="1">
    <citation type="submission" date="2014-06" db="EMBL/GenBank/DDBJ databases">
        <title>Evolutionary Origins and Diversification of the Mycorrhizal Mutualists.</title>
        <authorList>
            <consortium name="DOE Joint Genome Institute"/>
            <consortium name="Mycorrhizal Genomics Consortium"/>
            <person name="Kohler A."/>
            <person name="Kuo A."/>
            <person name="Nagy L.G."/>
            <person name="Floudas D."/>
            <person name="Copeland A."/>
            <person name="Barry K.W."/>
            <person name="Cichocki N."/>
            <person name="Veneault-Fourrey C."/>
            <person name="LaButti K."/>
            <person name="Lindquist E.A."/>
            <person name="Lipzen A."/>
            <person name="Lundell T."/>
            <person name="Morin E."/>
            <person name="Murat C."/>
            <person name="Riley R."/>
            <person name="Ohm R."/>
            <person name="Sun H."/>
            <person name="Tunlid A."/>
            <person name="Henrissat B."/>
            <person name="Grigoriev I.V."/>
            <person name="Hibbett D.S."/>
            <person name="Martin F."/>
        </authorList>
    </citation>
    <scope>NUCLEOTIDE SEQUENCE [LARGE SCALE GENOMIC DNA]</scope>
    <source>
        <strain evidence="2 3">SS14</strain>
    </source>
</reference>
<name>A0A0C9VHQ0_SPHS4</name>
<evidence type="ECO:0000313" key="2">
    <source>
        <dbReference type="EMBL" id="KIJ40902.1"/>
    </source>
</evidence>
<proteinExistence type="predicted"/>